<dbReference type="RefSeq" id="WP_140871995.1">
    <property type="nucleotide sequence ID" value="NZ_RCZK01000008.1"/>
</dbReference>
<dbReference type="AlphaFoldDB" id="A0A502CJV1"/>
<dbReference type="Pfam" id="PF09926">
    <property type="entry name" value="DUF2158"/>
    <property type="match status" value="1"/>
</dbReference>
<evidence type="ECO:0000313" key="2">
    <source>
        <dbReference type="Proteomes" id="UP000318413"/>
    </source>
</evidence>
<dbReference type="Proteomes" id="UP000318413">
    <property type="component" value="Unassembled WGS sequence"/>
</dbReference>
<keyword evidence="2" id="KW-1185">Reference proteome</keyword>
<gene>
    <name evidence="1" type="ORF">EAH84_11250</name>
</gene>
<organism evidence="1 2">
    <name type="scientific">Sphingomonas oligophenolica</name>
    <dbReference type="NCBI Taxonomy" id="301154"/>
    <lineage>
        <taxon>Bacteria</taxon>
        <taxon>Pseudomonadati</taxon>
        <taxon>Pseudomonadota</taxon>
        <taxon>Alphaproteobacteria</taxon>
        <taxon>Sphingomonadales</taxon>
        <taxon>Sphingomonadaceae</taxon>
        <taxon>Sphingomonas</taxon>
    </lineage>
</organism>
<accession>A0A502CJV1</accession>
<comment type="caution">
    <text evidence="1">The sequence shown here is derived from an EMBL/GenBank/DDBJ whole genome shotgun (WGS) entry which is preliminary data.</text>
</comment>
<proteinExistence type="predicted"/>
<dbReference type="OrthoDB" id="7173769at2"/>
<name>A0A502CJV1_9SPHN</name>
<evidence type="ECO:0000313" key="1">
    <source>
        <dbReference type="EMBL" id="TPG12046.1"/>
    </source>
</evidence>
<dbReference type="InterPro" id="IPR019226">
    <property type="entry name" value="DUF2158"/>
</dbReference>
<dbReference type="EMBL" id="RCZK01000008">
    <property type="protein sequence ID" value="TPG12046.1"/>
    <property type="molecule type" value="Genomic_DNA"/>
</dbReference>
<sequence length="67" mass="7290">MASKFKKGDVVQVVSGGPPMTIDAVPGGKGHYQQKPDEYWCRWFKGASPDHGSFGEHMLIAYAPPAK</sequence>
<reference evidence="1 2" key="1">
    <citation type="journal article" date="2019" name="Environ. Microbiol.">
        <title>Species interactions and distinct microbial communities in high Arctic permafrost affected cryosols are associated with the CH4 and CO2 gas fluxes.</title>
        <authorList>
            <person name="Altshuler I."/>
            <person name="Hamel J."/>
            <person name="Turney S."/>
            <person name="Magnuson E."/>
            <person name="Levesque R."/>
            <person name="Greer C."/>
            <person name="Whyte L.G."/>
        </authorList>
    </citation>
    <scope>NUCLEOTIDE SEQUENCE [LARGE SCALE GENOMIC DNA]</scope>
    <source>
        <strain evidence="1 2">S5.1</strain>
    </source>
</reference>
<protein>
    <submittedName>
        <fullName evidence="1">DUF2158 domain-containing protein</fullName>
    </submittedName>
</protein>